<proteinExistence type="predicted"/>
<name>A0AAW2J9S8_9LAMI</name>
<dbReference type="AlphaFoldDB" id="A0AAW2J9S8"/>
<accession>A0AAW2J9S8</accession>
<reference evidence="1" key="1">
    <citation type="submission" date="2020-06" db="EMBL/GenBank/DDBJ databases">
        <authorList>
            <person name="Li T."/>
            <person name="Hu X."/>
            <person name="Zhang T."/>
            <person name="Song X."/>
            <person name="Zhang H."/>
            <person name="Dai N."/>
            <person name="Sheng W."/>
            <person name="Hou X."/>
            <person name="Wei L."/>
        </authorList>
    </citation>
    <scope>NUCLEOTIDE SEQUENCE</scope>
    <source>
        <strain evidence="1">G01</strain>
        <tissue evidence="1">Leaf</tissue>
    </source>
</reference>
<protein>
    <submittedName>
        <fullName evidence="1">Uncharacterized protein</fullName>
    </submittedName>
</protein>
<sequence>MDRDTVDYVFVFQDIKASPKKMQKPLSSIQTAHPLGIQAWQERRASLGIRLAMDQCVGRTHSYLVGDGACPDPRSCPLGGGSGCHDGDLALKVPCFWEMGGSTLDYANYASNSCSWWMFNMFLERRMVQLTILRRKLLLYS</sequence>
<comment type="caution">
    <text evidence="1">The sequence shown here is derived from an EMBL/GenBank/DDBJ whole genome shotgun (WGS) entry which is preliminary data.</text>
</comment>
<evidence type="ECO:0000313" key="1">
    <source>
        <dbReference type="EMBL" id="KAL0291234.1"/>
    </source>
</evidence>
<reference evidence="1" key="2">
    <citation type="journal article" date="2024" name="Plant">
        <title>Genomic evolution and insights into agronomic trait innovations of Sesamum species.</title>
        <authorList>
            <person name="Miao H."/>
            <person name="Wang L."/>
            <person name="Qu L."/>
            <person name="Liu H."/>
            <person name="Sun Y."/>
            <person name="Le M."/>
            <person name="Wang Q."/>
            <person name="Wei S."/>
            <person name="Zheng Y."/>
            <person name="Lin W."/>
            <person name="Duan Y."/>
            <person name="Cao H."/>
            <person name="Xiong S."/>
            <person name="Wang X."/>
            <person name="Wei L."/>
            <person name="Li C."/>
            <person name="Ma Q."/>
            <person name="Ju M."/>
            <person name="Zhao R."/>
            <person name="Li G."/>
            <person name="Mu C."/>
            <person name="Tian Q."/>
            <person name="Mei H."/>
            <person name="Zhang T."/>
            <person name="Gao T."/>
            <person name="Zhang H."/>
        </authorList>
    </citation>
    <scope>NUCLEOTIDE SEQUENCE</scope>
    <source>
        <strain evidence="1">G01</strain>
    </source>
</reference>
<dbReference type="EMBL" id="JACGWK010001317">
    <property type="protein sequence ID" value="KAL0291234.1"/>
    <property type="molecule type" value="Genomic_DNA"/>
</dbReference>
<gene>
    <name evidence="1" type="ORF">Sangu_2541700</name>
</gene>
<organism evidence="1">
    <name type="scientific">Sesamum angustifolium</name>
    <dbReference type="NCBI Taxonomy" id="2727405"/>
    <lineage>
        <taxon>Eukaryota</taxon>
        <taxon>Viridiplantae</taxon>
        <taxon>Streptophyta</taxon>
        <taxon>Embryophyta</taxon>
        <taxon>Tracheophyta</taxon>
        <taxon>Spermatophyta</taxon>
        <taxon>Magnoliopsida</taxon>
        <taxon>eudicotyledons</taxon>
        <taxon>Gunneridae</taxon>
        <taxon>Pentapetalae</taxon>
        <taxon>asterids</taxon>
        <taxon>lamiids</taxon>
        <taxon>Lamiales</taxon>
        <taxon>Pedaliaceae</taxon>
        <taxon>Sesamum</taxon>
    </lineage>
</organism>